<dbReference type="AlphaFoldDB" id="A0A3P6FMX0"/>
<proteinExistence type="predicted"/>
<organism evidence="1">
    <name type="scientific">Brassica oleracea</name>
    <name type="common">Wild cabbage</name>
    <dbReference type="NCBI Taxonomy" id="3712"/>
    <lineage>
        <taxon>Eukaryota</taxon>
        <taxon>Viridiplantae</taxon>
        <taxon>Streptophyta</taxon>
        <taxon>Embryophyta</taxon>
        <taxon>Tracheophyta</taxon>
        <taxon>Spermatophyta</taxon>
        <taxon>Magnoliopsida</taxon>
        <taxon>eudicotyledons</taxon>
        <taxon>Gunneridae</taxon>
        <taxon>Pentapetalae</taxon>
        <taxon>rosids</taxon>
        <taxon>malvids</taxon>
        <taxon>Brassicales</taxon>
        <taxon>Brassicaceae</taxon>
        <taxon>Brassiceae</taxon>
        <taxon>Brassica</taxon>
    </lineage>
</organism>
<accession>A0A3P6FMX0</accession>
<reference evidence="1" key="1">
    <citation type="submission" date="2018-11" db="EMBL/GenBank/DDBJ databases">
        <authorList>
            <consortium name="Genoscope - CEA"/>
            <person name="William W."/>
        </authorList>
    </citation>
    <scope>NUCLEOTIDE SEQUENCE</scope>
</reference>
<gene>
    <name evidence="1" type="ORF">BOLC1T00770H</name>
</gene>
<name>A0A3P6FMX0_BRAOL</name>
<sequence>MFPSLLSLHISTGGFDYVLAPLVLSFRSLCNVIYSRYRPSLVEGNGSETQVLPVSGSDLVLSPSQWSSHVVGMIASSYFLCCEWILKPH</sequence>
<evidence type="ECO:0000313" key="1">
    <source>
        <dbReference type="EMBL" id="VDD48381.1"/>
    </source>
</evidence>
<dbReference type="Gene3D" id="3.20.20.150">
    <property type="entry name" value="Divalent-metal-dependent TIM barrel enzymes"/>
    <property type="match status" value="1"/>
</dbReference>
<dbReference type="EMBL" id="LR031878">
    <property type="protein sequence ID" value="VDD48381.1"/>
    <property type="molecule type" value="Genomic_DNA"/>
</dbReference>
<protein>
    <submittedName>
        <fullName evidence="1">Uncharacterized protein</fullName>
    </submittedName>
</protein>